<feature type="active site" description="Proton acceptor" evidence="4">
    <location>
        <position position="352"/>
    </location>
</feature>
<feature type="active site" description="Acyl-thioester intermediate" evidence="4">
    <location>
        <position position="69"/>
    </location>
</feature>
<accession>A0A6B2L6S5</accession>
<evidence type="ECO:0000256" key="2">
    <source>
        <dbReference type="ARBA" id="ARBA00022679"/>
    </source>
</evidence>
<dbReference type="InterPro" id="IPR020615">
    <property type="entry name" value="Thiolase_acyl_enz_int_AS"/>
</dbReference>
<dbReference type="CDD" id="cd00751">
    <property type="entry name" value="thiolase"/>
    <property type="match status" value="1"/>
</dbReference>
<evidence type="ECO:0000256" key="3">
    <source>
        <dbReference type="ARBA" id="ARBA00023315"/>
    </source>
</evidence>
<dbReference type="Pfam" id="PF02803">
    <property type="entry name" value="Thiolase_C"/>
    <property type="match status" value="1"/>
</dbReference>
<dbReference type="Pfam" id="PF00108">
    <property type="entry name" value="Thiolase_N"/>
    <property type="match status" value="1"/>
</dbReference>
<dbReference type="SUPFAM" id="SSF53901">
    <property type="entry name" value="Thiolase-like"/>
    <property type="match status" value="2"/>
</dbReference>
<dbReference type="PIRSF" id="PIRSF000429">
    <property type="entry name" value="Ac-CoA_Ac_transf"/>
    <property type="match status" value="1"/>
</dbReference>
<dbReference type="PROSITE" id="PS00737">
    <property type="entry name" value="THIOLASE_2"/>
    <property type="match status" value="1"/>
</dbReference>
<dbReference type="NCBIfam" id="TIGR01930">
    <property type="entry name" value="AcCoA-C-Actrans"/>
    <property type="match status" value="1"/>
</dbReference>
<comment type="similarity">
    <text evidence="1 5">Belongs to the thiolase-like superfamily. Thiolase family.</text>
</comment>
<feature type="active site" description="Proton acceptor" evidence="4">
    <location>
        <position position="322"/>
    </location>
</feature>
<dbReference type="InterPro" id="IPR020613">
    <property type="entry name" value="Thiolase_CS"/>
</dbReference>
<feature type="domain" description="Thiolase N-terminal" evidence="6">
    <location>
        <begin position="2"/>
        <end position="235"/>
    </location>
</feature>
<dbReference type="PANTHER" id="PTHR18919:SF107">
    <property type="entry name" value="ACETYL-COA ACETYLTRANSFERASE, CYTOSOLIC"/>
    <property type="match status" value="1"/>
</dbReference>
<evidence type="ECO:0000256" key="1">
    <source>
        <dbReference type="ARBA" id="ARBA00010982"/>
    </source>
</evidence>
<keyword evidence="2 5" id="KW-0808">Transferase</keyword>
<evidence type="ECO:0000259" key="6">
    <source>
        <dbReference type="Pfam" id="PF00108"/>
    </source>
</evidence>
<dbReference type="GO" id="GO:0003985">
    <property type="term" value="F:acetyl-CoA C-acetyltransferase activity"/>
    <property type="evidence" value="ECO:0007669"/>
    <property type="project" value="TreeGrafter"/>
</dbReference>
<keyword evidence="3 5" id="KW-0012">Acyltransferase</keyword>
<proteinExistence type="inferred from homology"/>
<evidence type="ECO:0000256" key="5">
    <source>
        <dbReference type="RuleBase" id="RU003557"/>
    </source>
</evidence>
<feature type="domain" description="Thiolase C-terminal" evidence="7">
    <location>
        <begin position="244"/>
        <end position="364"/>
    </location>
</feature>
<dbReference type="InterPro" id="IPR020617">
    <property type="entry name" value="Thiolase_C"/>
</dbReference>
<dbReference type="InterPro" id="IPR020610">
    <property type="entry name" value="Thiolase_AS"/>
</dbReference>
<dbReference type="EMBL" id="GIBP01003695">
    <property type="protein sequence ID" value="NDV32664.1"/>
    <property type="molecule type" value="Transcribed_RNA"/>
</dbReference>
<organism evidence="8">
    <name type="scientific">Arcella intermedia</name>
    <dbReference type="NCBI Taxonomy" id="1963864"/>
    <lineage>
        <taxon>Eukaryota</taxon>
        <taxon>Amoebozoa</taxon>
        <taxon>Tubulinea</taxon>
        <taxon>Elardia</taxon>
        <taxon>Arcellinida</taxon>
        <taxon>Sphaerothecina</taxon>
        <taxon>Arcellidae</taxon>
        <taxon>Arcella</taxon>
    </lineage>
</organism>
<evidence type="ECO:0000313" key="8">
    <source>
        <dbReference type="EMBL" id="NDV32664.1"/>
    </source>
</evidence>
<evidence type="ECO:0000259" key="7">
    <source>
        <dbReference type="Pfam" id="PF02803"/>
    </source>
</evidence>
<dbReference type="PROSITE" id="PS00099">
    <property type="entry name" value="THIOLASE_3"/>
    <property type="match status" value="1"/>
</dbReference>
<dbReference type="GO" id="GO:0006635">
    <property type="term" value="P:fatty acid beta-oxidation"/>
    <property type="evidence" value="ECO:0007669"/>
    <property type="project" value="TreeGrafter"/>
</dbReference>
<dbReference type="Gene3D" id="3.40.47.10">
    <property type="match status" value="1"/>
</dbReference>
<dbReference type="GO" id="GO:0005739">
    <property type="term" value="C:mitochondrion"/>
    <property type="evidence" value="ECO:0007669"/>
    <property type="project" value="TreeGrafter"/>
</dbReference>
<dbReference type="InterPro" id="IPR002155">
    <property type="entry name" value="Thiolase"/>
</dbReference>
<dbReference type="PANTHER" id="PTHR18919">
    <property type="entry name" value="ACETYL-COA C-ACYLTRANSFERASE"/>
    <property type="match status" value="1"/>
</dbReference>
<evidence type="ECO:0000256" key="4">
    <source>
        <dbReference type="PIRSR" id="PIRSR000429-1"/>
    </source>
</evidence>
<sequence length="366" mass="38453">MKDIPPNELAAISSKATLQATGVDPKLIDHVIYANVIPSTPDTLYGARHVGLKVGTKIETPAYSVNRLCGSGIQAMADAKSMIERGDAECVLVAGVENMSMVPHLTYGTRFGARLEPFTVVDFLMTSLADAYCQTPMAITAENLATKFNITRAEVDQFAYDSHKKALAGAGFLKENIVEVPVKKGTVKADEHTKADISLEEMAKLRPAFKKDGVVTAANASGIVDGAASLLVCSEAFVKANNVTPMASLGDSAVVGVEPKEMGIGPVPAIQKLLKRTGLQLSDIDFIEVNEAFAAQTLAVIKDLKADPAKVNVWGGAVAVGHPLGASGVRISINIAQQLKQYKKKQGIATACIGGGQGIAILIKAI</sequence>
<evidence type="ECO:0008006" key="9">
    <source>
        <dbReference type="Google" id="ProtNLM"/>
    </source>
</evidence>
<dbReference type="AlphaFoldDB" id="A0A6B2L6S5"/>
<dbReference type="InterPro" id="IPR016039">
    <property type="entry name" value="Thiolase-like"/>
</dbReference>
<dbReference type="PROSITE" id="PS00098">
    <property type="entry name" value="THIOLASE_1"/>
    <property type="match status" value="1"/>
</dbReference>
<dbReference type="InterPro" id="IPR020616">
    <property type="entry name" value="Thiolase_N"/>
</dbReference>
<protein>
    <recommendedName>
        <fullName evidence="9">Thiolase N-terminal domain-containing protein</fullName>
    </recommendedName>
</protein>
<reference evidence="8" key="1">
    <citation type="journal article" date="2020" name="J. Eukaryot. Microbiol.">
        <title>De novo Sequencing, Assembly and Annotation of the Transcriptome for the Free-Living Testate Amoeba Arcella intermedia.</title>
        <authorList>
            <person name="Ribeiro G.M."/>
            <person name="Porfirio-Sousa A.L."/>
            <person name="Maurer-Alcala X.X."/>
            <person name="Katz L.A."/>
            <person name="Lahr D.J.G."/>
        </authorList>
    </citation>
    <scope>NUCLEOTIDE SEQUENCE</scope>
</reference>
<name>A0A6B2L6S5_9EUKA</name>